<evidence type="ECO:0000256" key="3">
    <source>
        <dbReference type="ARBA" id="ARBA00023163"/>
    </source>
</evidence>
<evidence type="ECO:0000259" key="5">
    <source>
        <dbReference type="PROSITE" id="PS50977"/>
    </source>
</evidence>
<dbReference type="Gene3D" id="1.10.10.60">
    <property type="entry name" value="Homeodomain-like"/>
    <property type="match status" value="1"/>
</dbReference>
<gene>
    <name evidence="6" type="ORF">SAMN06272737_11592</name>
</gene>
<dbReference type="Gene3D" id="1.10.357.10">
    <property type="entry name" value="Tetracycline Repressor, domain 2"/>
    <property type="match status" value="1"/>
</dbReference>
<dbReference type="InterPro" id="IPR001647">
    <property type="entry name" value="HTH_TetR"/>
</dbReference>
<dbReference type="Pfam" id="PF00440">
    <property type="entry name" value="TetR_N"/>
    <property type="match status" value="1"/>
</dbReference>
<dbReference type="InterPro" id="IPR050109">
    <property type="entry name" value="HTH-type_TetR-like_transc_reg"/>
</dbReference>
<dbReference type="Pfam" id="PF17754">
    <property type="entry name" value="TetR_C_14"/>
    <property type="match status" value="1"/>
</dbReference>
<evidence type="ECO:0000256" key="1">
    <source>
        <dbReference type="ARBA" id="ARBA00023015"/>
    </source>
</evidence>
<organism evidence="6 7">
    <name type="scientific">Blastococcus mobilis</name>
    <dbReference type="NCBI Taxonomy" id="1938746"/>
    <lineage>
        <taxon>Bacteria</taxon>
        <taxon>Bacillati</taxon>
        <taxon>Actinomycetota</taxon>
        <taxon>Actinomycetes</taxon>
        <taxon>Geodermatophilales</taxon>
        <taxon>Geodermatophilaceae</taxon>
        <taxon>Blastococcus</taxon>
    </lineage>
</organism>
<keyword evidence="2 4" id="KW-0238">DNA-binding</keyword>
<dbReference type="GO" id="GO:0000976">
    <property type="term" value="F:transcription cis-regulatory region binding"/>
    <property type="evidence" value="ECO:0007669"/>
    <property type="project" value="TreeGrafter"/>
</dbReference>
<keyword evidence="1" id="KW-0805">Transcription regulation</keyword>
<name>A0A238XTE0_9ACTN</name>
<protein>
    <submittedName>
        <fullName evidence="6">Transcriptional regulator, TetR family</fullName>
    </submittedName>
</protein>
<proteinExistence type="predicted"/>
<keyword evidence="7" id="KW-1185">Reference proteome</keyword>
<dbReference type="Proteomes" id="UP000198403">
    <property type="component" value="Unassembled WGS sequence"/>
</dbReference>
<dbReference type="EMBL" id="FZNO01000015">
    <property type="protein sequence ID" value="SNR61781.1"/>
    <property type="molecule type" value="Genomic_DNA"/>
</dbReference>
<sequence length="221" mass="24567">MTRQNVRFRIGDSRSVDWAGGVRAAQDRPVSESGDWRSRRWQATHQKIYDAAMRLFHDHGFEQASVAQIAAAAGVSVPTFYAHYPSKEHLVMQLPTAEDMRALVAALPTGLPLRDCVRHASTIWFSTWSPEFRAAQLVRWKLIAGNPSLRTRAAEFERVTAGLLTDALRAERGRTLSPADSVVITAYMAAFTSGVLAWADSSGERKLEELIDEAFNALQQP</sequence>
<evidence type="ECO:0000256" key="4">
    <source>
        <dbReference type="PROSITE-ProRule" id="PRU00335"/>
    </source>
</evidence>
<dbReference type="AlphaFoldDB" id="A0A238XTE0"/>
<evidence type="ECO:0000256" key="2">
    <source>
        <dbReference type="ARBA" id="ARBA00023125"/>
    </source>
</evidence>
<accession>A0A238XTE0</accession>
<dbReference type="InterPro" id="IPR009057">
    <property type="entry name" value="Homeodomain-like_sf"/>
</dbReference>
<evidence type="ECO:0000313" key="6">
    <source>
        <dbReference type="EMBL" id="SNR61781.1"/>
    </source>
</evidence>
<dbReference type="SUPFAM" id="SSF46689">
    <property type="entry name" value="Homeodomain-like"/>
    <property type="match status" value="1"/>
</dbReference>
<feature type="domain" description="HTH tetR-type" evidence="5">
    <location>
        <begin position="42"/>
        <end position="102"/>
    </location>
</feature>
<dbReference type="PANTHER" id="PTHR30055">
    <property type="entry name" value="HTH-TYPE TRANSCRIPTIONAL REGULATOR RUTR"/>
    <property type="match status" value="1"/>
</dbReference>
<dbReference type="GO" id="GO:0045892">
    <property type="term" value="P:negative regulation of DNA-templated transcription"/>
    <property type="evidence" value="ECO:0007669"/>
    <property type="project" value="UniProtKB-ARBA"/>
</dbReference>
<dbReference type="PRINTS" id="PR00455">
    <property type="entry name" value="HTHTETR"/>
</dbReference>
<dbReference type="FunFam" id="1.10.10.60:FF:000141">
    <property type="entry name" value="TetR family transcriptional regulator"/>
    <property type="match status" value="1"/>
</dbReference>
<dbReference type="GO" id="GO:0003700">
    <property type="term" value="F:DNA-binding transcription factor activity"/>
    <property type="evidence" value="ECO:0007669"/>
    <property type="project" value="TreeGrafter"/>
</dbReference>
<dbReference type="PROSITE" id="PS50977">
    <property type="entry name" value="HTH_TETR_2"/>
    <property type="match status" value="1"/>
</dbReference>
<reference evidence="6 7" key="1">
    <citation type="submission" date="2017-06" db="EMBL/GenBank/DDBJ databases">
        <authorList>
            <person name="Kim H.J."/>
            <person name="Triplett B.A."/>
        </authorList>
    </citation>
    <scope>NUCLEOTIDE SEQUENCE [LARGE SCALE GENOMIC DNA]</scope>
    <source>
        <strain evidence="6 7">DSM 44272</strain>
    </source>
</reference>
<dbReference type="InterPro" id="IPR041347">
    <property type="entry name" value="MftR_C"/>
</dbReference>
<evidence type="ECO:0000313" key="7">
    <source>
        <dbReference type="Proteomes" id="UP000198403"/>
    </source>
</evidence>
<keyword evidence="3" id="KW-0804">Transcription</keyword>
<feature type="DNA-binding region" description="H-T-H motif" evidence="4">
    <location>
        <begin position="65"/>
        <end position="84"/>
    </location>
</feature>
<dbReference type="PANTHER" id="PTHR30055:SF238">
    <property type="entry name" value="MYCOFACTOCIN BIOSYNTHESIS TRANSCRIPTIONAL REGULATOR MFTR-RELATED"/>
    <property type="match status" value="1"/>
</dbReference>